<keyword evidence="2" id="KW-1185">Reference proteome</keyword>
<dbReference type="AlphaFoldDB" id="B3SET5"/>
<reference evidence="1 2" key="1">
    <citation type="journal article" date="2008" name="Nature">
        <title>The Trichoplax genome and the nature of placozoans.</title>
        <authorList>
            <person name="Srivastava M."/>
            <person name="Begovic E."/>
            <person name="Chapman J."/>
            <person name="Putnam N.H."/>
            <person name="Hellsten U."/>
            <person name="Kawashima T."/>
            <person name="Kuo A."/>
            <person name="Mitros T."/>
            <person name="Salamov A."/>
            <person name="Carpenter M.L."/>
            <person name="Signorovitch A.Y."/>
            <person name="Moreno M.A."/>
            <person name="Kamm K."/>
            <person name="Grimwood J."/>
            <person name="Schmutz J."/>
            <person name="Shapiro H."/>
            <person name="Grigoriev I.V."/>
            <person name="Buss L.W."/>
            <person name="Schierwater B."/>
            <person name="Dellaporta S.L."/>
            <person name="Rokhsar D.S."/>
        </authorList>
    </citation>
    <scope>NUCLEOTIDE SEQUENCE [LARGE SCALE GENOMIC DNA]</scope>
    <source>
        <strain evidence="1 2">Grell-BS-1999</strain>
    </source>
</reference>
<proteinExistence type="predicted"/>
<dbReference type="KEGG" id="tad:TRIADDRAFT_62768"/>
<dbReference type="HOGENOM" id="CLU_991531_0_0_1"/>
<dbReference type="EMBL" id="DS985640">
    <property type="protein sequence ID" value="EDV18761.1"/>
    <property type="molecule type" value="Genomic_DNA"/>
</dbReference>
<dbReference type="InParanoid" id="B3SET5"/>
<evidence type="ECO:0000313" key="2">
    <source>
        <dbReference type="Proteomes" id="UP000009022"/>
    </source>
</evidence>
<protein>
    <submittedName>
        <fullName evidence="1">Uncharacterized protein</fullName>
    </submittedName>
</protein>
<dbReference type="Proteomes" id="UP000009022">
    <property type="component" value="Unassembled WGS sequence"/>
</dbReference>
<sequence>MSGYNSFDRNLEGYNNDAMEEINHAFKYLKNKLNESIKKHFHDMYLAFKHGSVMYDGYGSLSYLNEPFYLVGPTNEYRNFTIAPYFLNQYLGYEFFMFRLINGQNSFNIAHDYKIVLDKQTYKSYQILDLVRMFEYLDANGRATKHLLEEDTSMVSPVAAQILNQETNHLIDIIKSVFYDQRSRDFRSQPLCNKLKNIPDKVHKDKLTTDFCHSLYNTEDTDTDSFIHFANCKEIFTLASNDELCNSIAYKTPDYADDPDELLYINNNDNITDYPDDPDEL</sequence>
<organism evidence="1 2">
    <name type="scientific">Trichoplax adhaerens</name>
    <name type="common">Trichoplax reptans</name>
    <dbReference type="NCBI Taxonomy" id="10228"/>
    <lineage>
        <taxon>Eukaryota</taxon>
        <taxon>Metazoa</taxon>
        <taxon>Placozoa</taxon>
        <taxon>Uniplacotomia</taxon>
        <taxon>Trichoplacea</taxon>
        <taxon>Trichoplacidae</taxon>
        <taxon>Trichoplax</taxon>
    </lineage>
</organism>
<name>B3SET5_TRIAD</name>
<evidence type="ECO:0000313" key="1">
    <source>
        <dbReference type="EMBL" id="EDV18761.1"/>
    </source>
</evidence>
<accession>B3SET5</accession>
<gene>
    <name evidence="1" type="ORF">TRIADDRAFT_62768</name>
</gene>